<dbReference type="RefSeq" id="WP_377576126.1">
    <property type="nucleotide sequence ID" value="NZ_JBHTKA010000001.1"/>
</dbReference>
<dbReference type="Pfam" id="PF11307">
    <property type="entry name" value="DUF3109"/>
    <property type="match status" value="1"/>
</dbReference>
<comment type="caution">
    <text evidence="2">The sequence shown here is derived from an EMBL/GenBank/DDBJ whole genome shotgun (WGS) entry which is preliminary data.</text>
</comment>
<organism evidence="2 3">
    <name type="scientific">Ohtaekwangia kribbensis</name>
    <dbReference type="NCBI Taxonomy" id="688913"/>
    <lineage>
        <taxon>Bacteria</taxon>
        <taxon>Pseudomonadati</taxon>
        <taxon>Bacteroidota</taxon>
        <taxon>Cytophagia</taxon>
        <taxon>Cytophagales</taxon>
        <taxon>Fulvivirgaceae</taxon>
        <taxon>Ohtaekwangia</taxon>
    </lineage>
</organism>
<evidence type="ECO:0000313" key="2">
    <source>
        <dbReference type="EMBL" id="MFD0998815.1"/>
    </source>
</evidence>
<gene>
    <name evidence="2" type="ORF">ACFQ21_05830</name>
</gene>
<evidence type="ECO:0000313" key="3">
    <source>
        <dbReference type="Proteomes" id="UP001597112"/>
    </source>
</evidence>
<dbReference type="Proteomes" id="UP001597112">
    <property type="component" value="Unassembled WGS sequence"/>
</dbReference>
<reference evidence="3" key="1">
    <citation type="journal article" date="2019" name="Int. J. Syst. Evol. Microbiol.">
        <title>The Global Catalogue of Microorganisms (GCM) 10K type strain sequencing project: providing services to taxonomists for standard genome sequencing and annotation.</title>
        <authorList>
            <consortium name="The Broad Institute Genomics Platform"/>
            <consortium name="The Broad Institute Genome Sequencing Center for Infectious Disease"/>
            <person name="Wu L."/>
            <person name="Ma J."/>
        </authorList>
    </citation>
    <scope>NUCLEOTIDE SEQUENCE [LARGE SCALE GENOMIC DNA]</scope>
    <source>
        <strain evidence="3">CCUG 58938</strain>
    </source>
</reference>
<dbReference type="InterPro" id="IPR021458">
    <property type="entry name" value="Rv0495c"/>
</dbReference>
<protein>
    <submittedName>
        <fullName evidence="2">DUF3109 family protein</fullName>
    </submittedName>
</protein>
<comment type="similarity">
    <text evidence="1">Belongs to the Rv0495c family.</text>
</comment>
<sequence>MIKIGEILISDDVVEKEFVCNLEKCKGACCVEGDFGAPLDEDELAILEEIYPIVKPYLTKEGIKVIEKEGTHTTDDDGDLCTPVIDGRECAYAIYDKKGILKCGIEQAYLDGKIKWKKPISCHLYPIRITAKKNFEALNYHKWHICSPACSLGKELQVPVYKFLKDPLIRKYGEQWYNELVEVIEALPKKEKVKKEKKS</sequence>
<dbReference type="EMBL" id="JBHTKA010000001">
    <property type="protein sequence ID" value="MFD0998815.1"/>
    <property type="molecule type" value="Genomic_DNA"/>
</dbReference>
<keyword evidence="3" id="KW-1185">Reference proteome</keyword>
<proteinExistence type="inferred from homology"/>
<name>A0ABW3JXW2_9BACT</name>
<evidence type="ECO:0000256" key="1">
    <source>
        <dbReference type="ARBA" id="ARBA00093770"/>
    </source>
</evidence>
<accession>A0ABW3JXW2</accession>